<dbReference type="PIRSF" id="PIRSF001400">
    <property type="entry name" value="Enolase"/>
    <property type="match status" value="1"/>
</dbReference>
<evidence type="ECO:0000313" key="18">
    <source>
        <dbReference type="EMBL" id="ANF98016.1"/>
    </source>
</evidence>
<dbReference type="Pfam" id="PF03952">
    <property type="entry name" value="Enolase_N"/>
    <property type="match status" value="1"/>
</dbReference>
<dbReference type="KEGG" id="pbv:AR543_19655"/>
<keyword evidence="5 12" id="KW-0963">Cytoplasm</keyword>
<evidence type="ECO:0000256" key="12">
    <source>
        <dbReference type="HAMAP-Rule" id="MF_00318"/>
    </source>
</evidence>
<dbReference type="FunFam" id="3.30.390.10:FF:000001">
    <property type="entry name" value="Enolase"/>
    <property type="match status" value="1"/>
</dbReference>
<evidence type="ECO:0000256" key="10">
    <source>
        <dbReference type="ARBA" id="ARBA00023239"/>
    </source>
</evidence>
<feature type="binding site" evidence="14">
    <location>
        <position position="155"/>
    </location>
    <ligand>
        <name>substrate</name>
    </ligand>
</feature>
<dbReference type="PRINTS" id="PR00148">
    <property type="entry name" value="ENOLASE"/>
</dbReference>
<dbReference type="HAMAP" id="MF_00318">
    <property type="entry name" value="Enolase"/>
    <property type="match status" value="1"/>
</dbReference>
<feature type="domain" description="Enolase C-terminal TIM barrel" evidence="16">
    <location>
        <begin position="139"/>
        <end position="420"/>
    </location>
</feature>
<evidence type="ECO:0000256" key="6">
    <source>
        <dbReference type="ARBA" id="ARBA00022525"/>
    </source>
</evidence>
<feature type="active site" description="Proton acceptor" evidence="12 13">
    <location>
        <position position="335"/>
    </location>
</feature>
<keyword evidence="19" id="KW-1185">Reference proteome</keyword>
<keyword evidence="18" id="KW-0670">Pyruvate</keyword>
<dbReference type="GO" id="GO:0006096">
    <property type="term" value="P:glycolytic process"/>
    <property type="evidence" value="ECO:0007669"/>
    <property type="project" value="UniProtKB-UniRule"/>
</dbReference>
<feature type="binding site" evidence="14">
    <location>
        <begin position="362"/>
        <end position="365"/>
    </location>
    <ligand>
        <name>substrate</name>
    </ligand>
</feature>
<dbReference type="EC" id="4.2.1.11" evidence="3 12"/>
<comment type="function">
    <text evidence="12">Catalyzes the reversible conversion of 2-phosphoglycerate (2-PG) into phosphoenolpyruvate (PEP). It is essential for the degradation of carbohydrates via glycolysis.</text>
</comment>
<reference evidence="18 19" key="2">
    <citation type="journal article" date="2016" name="Int. J. Syst. Evol. Microbiol.">
        <title>Paenibacillus bovis sp. nov., isolated from raw yak (Bos grunniens) milk.</title>
        <authorList>
            <person name="Gao C."/>
            <person name="Han J."/>
            <person name="Liu Z."/>
            <person name="Xu X."/>
            <person name="Hang F."/>
            <person name="Wu Z."/>
        </authorList>
    </citation>
    <scope>NUCLEOTIDE SEQUENCE [LARGE SCALE GENOMIC DNA]</scope>
    <source>
        <strain evidence="18 19">BD3526</strain>
    </source>
</reference>
<proteinExistence type="inferred from homology"/>
<accession>A0A172ZK67</accession>
<comment type="similarity">
    <text evidence="2 12">Belongs to the enolase family.</text>
</comment>
<sequence>MPNATICAMQGREIFDSRGNPTLEVDVLLGDGTWGRAAVPSGVSTGEHEAVELRDGGKRLGGKGVLQAVRHVNETIAEALKGHSPFDQAAVDQVMIDLDGTPNKSRLGANTILGVSMAVCRAAAQSQRMPLYRYLGGVDSELPLPFFNIINGGKHAKTGIAIQEFMITPIGAVHFREAMERVVETYHMLGSLLSARGLATSVGDEGGFAPQLNSSEEAVQLMVEAIQQAGYEPGKDIAIALDPAASEFYRDGLYHFEGNQWTGSEMSDYYEQLIEKYPVISIEDGMSEKDESGWQAMTQRLGQRVQLVGDDIFVTNPSIFREGIRKRIGNSILIKPNQIGTVSQSMEAIKIARQAGYTTMISHRSGDTEDTFIADFATGMSAGQIKTGAVARTEGVAKYNQFLRIEEELSKYARMASFVYPGQ</sequence>
<dbReference type="InterPro" id="IPR020810">
    <property type="entry name" value="Enolase_C"/>
</dbReference>
<feature type="active site" description="Proton donor" evidence="12 13">
    <location>
        <position position="205"/>
    </location>
</feature>
<name>A0A172ZK67_9BACL</name>
<comment type="subcellular location">
    <subcellularLocation>
        <location evidence="12">Cytoplasm</location>
    </subcellularLocation>
    <subcellularLocation>
        <location evidence="12">Secreted</location>
    </subcellularLocation>
    <subcellularLocation>
        <location evidence="12">Cell surface</location>
    </subcellularLocation>
    <text evidence="12">Fractions of enolase are present in both the cytoplasm and on the cell surface.</text>
</comment>
<dbReference type="SUPFAM" id="SSF51604">
    <property type="entry name" value="Enolase C-terminal domain-like"/>
    <property type="match status" value="1"/>
</dbReference>
<dbReference type="SFLD" id="SFLDF00002">
    <property type="entry name" value="enolase"/>
    <property type="match status" value="1"/>
</dbReference>
<dbReference type="EMBL" id="CP013023">
    <property type="protein sequence ID" value="ANF98016.1"/>
    <property type="molecule type" value="Genomic_DNA"/>
</dbReference>
<comment type="catalytic activity">
    <reaction evidence="11">
        <text>(2R)-2-phosphoglycerate = phosphoenolpyruvate + H2O</text>
        <dbReference type="Rhea" id="RHEA:10164"/>
        <dbReference type="ChEBI" id="CHEBI:15377"/>
        <dbReference type="ChEBI" id="CHEBI:58289"/>
        <dbReference type="ChEBI" id="CHEBI:58702"/>
        <dbReference type="EC" id="4.2.1.11"/>
    </reaction>
    <physiologicalReaction direction="left-to-right" evidence="11">
        <dbReference type="Rhea" id="RHEA:10165"/>
    </physiologicalReaction>
</comment>
<dbReference type="SMART" id="SM01193">
    <property type="entry name" value="Enolase_N"/>
    <property type="match status" value="1"/>
</dbReference>
<dbReference type="InterPro" id="IPR020811">
    <property type="entry name" value="Enolase_N"/>
</dbReference>
<evidence type="ECO:0000256" key="9">
    <source>
        <dbReference type="ARBA" id="ARBA00023152"/>
    </source>
</evidence>
<evidence type="ECO:0000256" key="14">
    <source>
        <dbReference type="PIRSR" id="PIRSR001400-2"/>
    </source>
</evidence>
<dbReference type="RefSeq" id="WP_060536101.1">
    <property type="nucleotide sequence ID" value="NZ_CP013023.1"/>
</dbReference>
<feature type="binding site" evidence="12 15">
    <location>
        <position position="310"/>
    </location>
    <ligand>
        <name>Mg(2+)</name>
        <dbReference type="ChEBI" id="CHEBI:18420"/>
    </ligand>
</feature>
<evidence type="ECO:0000256" key="7">
    <source>
        <dbReference type="ARBA" id="ARBA00022723"/>
    </source>
</evidence>
<keyword evidence="6 12" id="KW-0964">Secreted</keyword>
<feature type="domain" description="Enolase N-terminal" evidence="17">
    <location>
        <begin position="6"/>
        <end position="135"/>
    </location>
</feature>
<dbReference type="NCBIfam" id="TIGR01060">
    <property type="entry name" value="eno"/>
    <property type="match status" value="1"/>
</dbReference>
<dbReference type="GO" id="GO:0004634">
    <property type="term" value="F:phosphopyruvate hydratase activity"/>
    <property type="evidence" value="ECO:0007669"/>
    <property type="project" value="UniProtKB-UniRule"/>
</dbReference>
<dbReference type="OrthoDB" id="9804716at2"/>
<dbReference type="InterPro" id="IPR000941">
    <property type="entry name" value="Enolase"/>
</dbReference>
<evidence type="ECO:0000256" key="3">
    <source>
        <dbReference type="ARBA" id="ARBA00012058"/>
    </source>
</evidence>
<organism evidence="18 19">
    <name type="scientific">Paenibacillus bovis</name>
    <dbReference type="NCBI Taxonomy" id="1616788"/>
    <lineage>
        <taxon>Bacteria</taxon>
        <taxon>Bacillati</taxon>
        <taxon>Bacillota</taxon>
        <taxon>Bacilli</taxon>
        <taxon>Bacillales</taxon>
        <taxon>Paenibacillaceae</taxon>
        <taxon>Paenibacillus</taxon>
    </lineage>
</organism>
<feature type="binding site" evidence="12">
    <location>
        <position position="386"/>
    </location>
    <ligand>
        <name>(2R)-2-phosphoglycerate</name>
        <dbReference type="ChEBI" id="CHEBI:58289"/>
    </ligand>
</feature>
<evidence type="ECO:0000256" key="2">
    <source>
        <dbReference type="ARBA" id="ARBA00009604"/>
    </source>
</evidence>
<dbReference type="GO" id="GO:0009986">
    <property type="term" value="C:cell surface"/>
    <property type="evidence" value="ECO:0007669"/>
    <property type="project" value="UniProtKB-SubCell"/>
</dbReference>
<dbReference type="Proteomes" id="UP000078148">
    <property type="component" value="Chromosome"/>
</dbReference>
<feature type="binding site" evidence="14">
    <location>
        <position position="283"/>
    </location>
    <ligand>
        <name>substrate</name>
    </ligand>
</feature>
<comment type="cofactor">
    <cofactor evidence="15">
        <name>Mg(2+)</name>
        <dbReference type="ChEBI" id="CHEBI:18420"/>
    </cofactor>
    <text evidence="15">Mg(2+) is required for catalysis and for stabilizing the dimer.</text>
</comment>
<dbReference type="SMART" id="SM01192">
    <property type="entry name" value="Enolase_C"/>
    <property type="match status" value="1"/>
</dbReference>
<feature type="binding site" evidence="12">
    <location>
        <position position="163"/>
    </location>
    <ligand>
        <name>(2R)-2-phosphoglycerate</name>
        <dbReference type="ChEBI" id="CHEBI:58289"/>
    </ligand>
</feature>
<dbReference type="PANTHER" id="PTHR11902:SF1">
    <property type="entry name" value="ENOLASE"/>
    <property type="match status" value="1"/>
</dbReference>
<evidence type="ECO:0000256" key="13">
    <source>
        <dbReference type="PIRSR" id="PIRSR001400-1"/>
    </source>
</evidence>
<dbReference type="STRING" id="1616788.AR543_19655"/>
<dbReference type="GO" id="GO:0005576">
    <property type="term" value="C:extracellular region"/>
    <property type="evidence" value="ECO:0007669"/>
    <property type="project" value="UniProtKB-SubCell"/>
</dbReference>
<dbReference type="PROSITE" id="PS00164">
    <property type="entry name" value="ENOLASE"/>
    <property type="match status" value="1"/>
</dbReference>
<feature type="binding site" evidence="12">
    <location>
        <position position="364"/>
    </location>
    <ligand>
        <name>(2R)-2-phosphoglycerate</name>
        <dbReference type="ChEBI" id="CHEBI:58289"/>
    </ligand>
</feature>
<dbReference type="Gene3D" id="3.20.20.120">
    <property type="entry name" value="Enolase-like C-terminal domain"/>
    <property type="match status" value="1"/>
</dbReference>
<dbReference type="InterPro" id="IPR036849">
    <property type="entry name" value="Enolase-like_C_sf"/>
</dbReference>
<evidence type="ECO:0000256" key="1">
    <source>
        <dbReference type="ARBA" id="ARBA00005031"/>
    </source>
</evidence>
<gene>
    <name evidence="12" type="primary">eno</name>
    <name evidence="18" type="ORF">AR543_19655</name>
</gene>
<dbReference type="InterPro" id="IPR020809">
    <property type="entry name" value="Enolase_CS"/>
</dbReference>
<feature type="binding site" evidence="12 15">
    <location>
        <position position="283"/>
    </location>
    <ligand>
        <name>Mg(2+)</name>
        <dbReference type="ChEBI" id="CHEBI:18420"/>
    </ligand>
</feature>
<keyword evidence="9 12" id="KW-0324">Glycolysis</keyword>
<dbReference type="SUPFAM" id="SSF54826">
    <property type="entry name" value="Enolase N-terminal domain-like"/>
    <property type="match status" value="1"/>
</dbReference>
<evidence type="ECO:0000256" key="4">
    <source>
        <dbReference type="ARBA" id="ARBA00017068"/>
    </source>
</evidence>
<feature type="binding site" evidence="12">
    <location>
        <position position="365"/>
    </location>
    <ligand>
        <name>(2R)-2-phosphoglycerate</name>
        <dbReference type="ChEBI" id="CHEBI:58289"/>
    </ligand>
</feature>
<evidence type="ECO:0000256" key="11">
    <source>
        <dbReference type="ARBA" id="ARBA00048951"/>
    </source>
</evidence>
<dbReference type="GO" id="GO:0000015">
    <property type="term" value="C:phosphopyruvate hydratase complex"/>
    <property type="evidence" value="ECO:0007669"/>
    <property type="project" value="InterPro"/>
</dbReference>
<feature type="binding site" evidence="14">
    <location>
        <position position="310"/>
    </location>
    <ligand>
        <name>substrate</name>
    </ligand>
</feature>
<comment type="pathway">
    <text evidence="1 12">Carbohydrate degradation; glycolysis; pyruvate from D-glyceraldehyde 3-phosphate: step 4/5.</text>
</comment>
<keyword evidence="10 12" id="KW-0456">Lyase</keyword>
<dbReference type="PANTHER" id="PTHR11902">
    <property type="entry name" value="ENOLASE"/>
    <property type="match status" value="1"/>
</dbReference>
<feature type="binding site" evidence="14">
    <location>
        <position position="386"/>
    </location>
    <ligand>
        <name>substrate</name>
    </ligand>
</feature>
<keyword evidence="7 12" id="KW-0479">Metal-binding</keyword>
<dbReference type="Gene3D" id="3.30.390.10">
    <property type="entry name" value="Enolase-like, N-terminal domain"/>
    <property type="match status" value="1"/>
</dbReference>
<dbReference type="SFLD" id="SFLDS00001">
    <property type="entry name" value="Enolase"/>
    <property type="match status" value="1"/>
</dbReference>
<feature type="binding site" evidence="12 15">
    <location>
        <position position="242"/>
    </location>
    <ligand>
        <name>Mg(2+)</name>
        <dbReference type="ChEBI" id="CHEBI:18420"/>
    </ligand>
</feature>
<evidence type="ECO:0000256" key="15">
    <source>
        <dbReference type="PIRSR" id="PIRSR001400-3"/>
    </source>
</evidence>
<dbReference type="AlphaFoldDB" id="A0A172ZK67"/>
<evidence type="ECO:0000256" key="5">
    <source>
        <dbReference type="ARBA" id="ARBA00022490"/>
    </source>
</evidence>
<comment type="cofactor">
    <cofactor evidence="12">
        <name>Mg(2+)</name>
        <dbReference type="ChEBI" id="CHEBI:18420"/>
    </cofactor>
    <text evidence="12">Binds a second Mg(2+) ion via substrate during catalysis.</text>
</comment>
<feature type="binding site" evidence="12">
    <location>
        <position position="335"/>
    </location>
    <ligand>
        <name>(2R)-2-phosphoglycerate</name>
        <dbReference type="ChEBI" id="CHEBI:58289"/>
    </ligand>
</feature>
<dbReference type="GO" id="GO:0000287">
    <property type="term" value="F:magnesium ion binding"/>
    <property type="evidence" value="ECO:0007669"/>
    <property type="project" value="UniProtKB-UniRule"/>
</dbReference>
<evidence type="ECO:0000259" key="16">
    <source>
        <dbReference type="SMART" id="SM01192"/>
    </source>
</evidence>
<reference evidence="19" key="1">
    <citation type="submission" date="2015-10" db="EMBL/GenBank/DDBJ databases">
        <title>Genome of Paenibacillus bovis sp. nov.</title>
        <authorList>
            <person name="Wu Z."/>
            <person name="Gao C."/>
            <person name="Liu Z."/>
            <person name="Zheng H."/>
        </authorList>
    </citation>
    <scope>NUCLEOTIDE SEQUENCE [LARGE SCALE GENOMIC DNA]</scope>
    <source>
        <strain evidence="19">BD3526</strain>
    </source>
</reference>
<dbReference type="InterPro" id="IPR029017">
    <property type="entry name" value="Enolase-like_N"/>
</dbReference>
<keyword evidence="8 12" id="KW-0460">Magnesium</keyword>
<protein>
    <recommendedName>
        <fullName evidence="4 12">Enolase</fullName>
        <ecNumber evidence="3 12">4.2.1.11</ecNumber>
    </recommendedName>
    <alternativeName>
        <fullName evidence="12">2-phospho-D-glycerate hydro-lyase</fullName>
    </alternativeName>
    <alternativeName>
        <fullName evidence="12">2-phosphoglycerate dehydratase</fullName>
    </alternativeName>
</protein>
<dbReference type="Pfam" id="PF00113">
    <property type="entry name" value="Enolase_C"/>
    <property type="match status" value="1"/>
</dbReference>
<dbReference type="CDD" id="cd03313">
    <property type="entry name" value="enolase"/>
    <property type="match status" value="1"/>
</dbReference>
<dbReference type="UniPathway" id="UPA00109">
    <property type="reaction ID" value="UER00187"/>
</dbReference>
<evidence type="ECO:0000313" key="19">
    <source>
        <dbReference type="Proteomes" id="UP000078148"/>
    </source>
</evidence>
<dbReference type="SFLD" id="SFLDG00178">
    <property type="entry name" value="enolase"/>
    <property type="match status" value="1"/>
</dbReference>
<feature type="binding site" evidence="14">
    <location>
        <position position="164"/>
    </location>
    <ligand>
        <name>substrate</name>
    </ligand>
</feature>
<evidence type="ECO:0000259" key="17">
    <source>
        <dbReference type="SMART" id="SM01193"/>
    </source>
</evidence>
<evidence type="ECO:0000256" key="8">
    <source>
        <dbReference type="ARBA" id="ARBA00022842"/>
    </source>
</evidence>